<dbReference type="Proteomes" id="UP000789702">
    <property type="component" value="Unassembled WGS sequence"/>
</dbReference>
<organism evidence="1 2">
    <name type="scientific">Dentiscutata heterogama</name>
    <dbReference type="NCBI Taxonomy" id="1316150"/>
    <lineage>
        <taxon>Eukaryota</taxon>
        <taxon>Fungi</taxon>
        <taxon>Fungi incertae sedis</taxon>
        <taxon>Mucoromycota</taxon>
        <taxon>Glomeromycotina</taxon>
        <taxon>Glomeromycetes</taxon>
        <taxon>Diversisporales</taxon>
        <taxon>Gigasporaceae</taxon>
        <taxon>Dentiscutata</taxon>
    </lineage>
</organism>
<keyword evidence="2" id="KW-1185">Reference proteome</keyword>
<name>A0ACA9NF73_9GLOM</name>
<gene>
    <name evidence="1" type="ORF">DHETER_LOCUS9305</name>
</gene>
<evidence type="ECO:0000313" key="2">
    <source>
        <dbReference type="Proteomes" id="UP000789702"/>
    </source>
</evidence>
<accession>A0ACA9NF73</accession>
<sequence length="116" mass="13544">WVQDKKQTWTLAALSSAFTKMLYNIWINSLFTTNASESAHATINTTGQNLSLSSLQRNSVKRNPRYSKEADFKESSHEQEQLLNKLTMQKNLNDKLEREIRLRQQLQLLYNPETNN</sequence>
<comment type="caution">
    <text evidence="1">The sequence shown here is derived from an EMBL/GenBank/DDBJ whole genome shotgun (WGS) entry which is preliminary data.</text>
</comment>
<protein>
    <submittedName>
        <fullName evidence="1">10509_t:CDS:1</fullName>
    </submittedName>
</protein>
<feature type="non-terminal residue" evidence="1">
    <location>
        <position position="1"/>
    </location>
</feature>
<dbReference type="EMBL" id="CAJVPU010016143">
    <property type="protein sequence ID" value="CAG8651212.1"/>
    <property type="molecule type" value="Genomic_DNA"/>
</dbReference>
<evidence type="ECO:0000313" key="1">
    <source>
        <dbReference type="EMBL" id="CAG8651212.1"/>
    </source>
</evidence>
<proteinExistence type="predicted"/>
<reference evidence="1" key="1">
    <citation type="submission" date="2021-06" db="EMBL/GenBank/DDBJ databases">
        <authorList>
            <person name="Kallberg Y."/>
            <person name="Tangrot J."/>
            <person name="Rosling A."/>
        </authorList>
    </citation>
    <scope>NUCLEOTIDE SEQUENCE</scope>
    <source>
        <strain evidence="1">IL203A</strain>
    </source>
</reference>